<gene>
    <name evidence="1" type="ORF">CEXT_518431</name>
</gene>
<dbReference type="Proteomes" id="UP001054945">
    <property type="component" value="Unassembled WGS sequence"/>
</dbReference>
<accession>A0AAV4TWT2</accession>
<dbReference type="AlphaFoldDB" id="A0AAV4TWT2"/>
<dbReference type="EMBL" id="BPLR01011972">
    <property type="protein sequence ID" value="GIY50354.1"/>
    <property type="molecule type" value="Genomic_DNA"/>
</dbReference>
<reference evidence="1 2" key="1">
    <citation type="submission" date="2021-06" db="EMBL/GenBank/DDBJ databases">
        <title>Caerostris extrusa draft genome.</title>
        <authorList>
            <person name="Kono N."/>
            <person name="Arakawa K."/>
        </authorList>
    </citation>
    <scope>NUCLEOTIDE SEQUENCE [LARGE SCALE GENOMIC DNA]</scope>
</reference>
<name>A0AAV4TWT2_CAEEX</name>
<keyword evidence="2" id="KW-1185">Reference proteome</keyword>
<evidence type="ECO:0000313" key="1">
    <source>
        <dbReference type="EMBL" id="GIY50354.1"/>
    </source>
</evidence>
<proteinExistence type="predicted"/>
<protein>
    <submittedName>
        <fullName evidence="1">Uncharacterized protein</fullName>
    </submittedName>
</protein>
<organism evidence="1 2">
    <name type="scientific">Caerostris extrusa</name>
    <name type="common">Bark spider</name>
    <name type="synonym">Caerostris bankana</name>
    <dbReference type="NCBI Taxonomy" id="172846"/>
    <lineage>
        <taxon>Eukaryota</taxon>
        <taxon>Metazoa</taxon>
        <taxon>Ecdysozoa</taxon>
        <taxon>Arthropoda</taxon>
        <taxon>Chelicerata</taxon>
        <taxon>Arachnida</taxon>
        <taxon>Araneae</taxon>
        <taxon>Araneomorphae</taxon>
        <taxon>Entelegynae</taxon>
        <taxon>Araneoidea</taxon>
        <taxon>Araneidae</taxon>
        <taxon>Caerostris</taxon>
    </lineage>
</organism>
<comment type="caution">
    <text evidence="1">The sequence shown here is derived from an EMBL/GenBank/DDBJ whole genome shotgun (WGS) entry which is preliminary data.</text>
</comment>
<sequence length="129" mass="14732">MFAYVNPAYGLFWLQDTPSSNSFCSASSQRHLNRRRGRPIILNGVQQVVASILNSHLLLPPSTSMGKGLAYHKSSASIPGQCKRCYRKSLSKQLCIAPIYPADLLRFRSDPMQCREWRVLYKEFLGKFY</sequence>
<evidence type="ECO:0000313" key="2">
    <source>
        <dbReference type="Proteomes" id="UP001054945"/>
    </source>
</evidence>